<comment type="caution">
    <text evidence="1">The sequence shown here is derived from an EMBL/GenBank/DDBJ whole genome shotgun (WGS) entry which is preliminary data.</text>
</comment>
<proteinExistence type="predicted"/>
<name>A0ABN7UIY5_GIGMA</name>
<evidence type="ECO:0000313" key="2">
    <source>
        <dbReference type="Proteomes" id="UP000789901"/>
    </source>
</evidence>
<protein>
    <submittedName>
        <fullName evidence="1">37057_t:CDS:1</fullName>
    </submittedName>
</protein>
<accession>A0ABN7UIY5</accession>
<sequence length="71" mass="8415">MKFHKYYLELLKKLNNFLTEEQANSIYPNIKILLNNQFSSNTSSTILVSTRSKELLLHRPYRDNLEVIISK</sequence>
<keyword evidence="2" id="KW-1185">Reference proteome</keyword>
<reference evidence="1 2" key="1">
    <citation type="submission" date="2021-06" db="EMBL/GenBank/DDBJ databases">
        <authorList>
            <person name="Kallberg Y."/>
            <person name="Tangrot J."/>
            <person name="Rosling A."/>
        </authorList>
    </citation>
    <scope>NUCLEOTIDE SEQUENCE [LARGE SCALE GENOMIC DNA]</scope>
    <source>
        <strain evidence="1 2">120-4 pot B 10/14</strain>
    </source>
</reference>
<organism evidence="1 2">
    <name type="scientific">Gigaspora margarita</name>
    <dbReference type="NCBI Taxonomy" id="4874"/>
    <lineage>
        <taxon>Eukaryota</taxon>
        <taxon>Fungi</taxon>
        <taxon>Fungi incertae sedis</taxon>
        <taxon>Mucoromycota</taxon>
        <taxon>Glomeromycotina</taxon>
        <taxon>Glomeromycetes</taxon>
        <taxon>Diversisporales</taxon>
        <taxon>Gigasporaceae</taxon>
        <taxon>Gigaspora</taxon>
    </lineage>
</organism>
<gene>
    <name evidence="1" type="ORF">GMARGA_LOCUS7241</name>
</gene>
<evidence type="ECO:0000313" key="1">
    <source>
        <dbReference type="EMBL" id="CAG8608646.1"/>
    </source>
</evidence>
<dbReference type="EMBL" id="CAJVQB010003454">
    <property type="protein sequence ID" value="CAG8608646.1"/>
    <property type="molecule type" value="Genomic_DNA"/>
</dbReference>
<dbReference type="Proteomes" id="UP000789901">
    <property type="component" value="Unassembled WGS sequence"/>
</dbReference>